<dbReference type="InterPro" id="IPR043159">
    <property type="entry name" value="Lectin_gal-bd_sf"/>
</dbReference>
<dbReference type="RefSeq" id="XP_006814361.1">
    <property type="nucleotide sequence ID" value="XM_006814298.1"/>
</dbReference>
<dbReference type="InterPro" id="IPR000922">
    <property type="entry name" value="Lectin_gal-bd_dom"/>
</dbReference>
<reference evidence="4" key="1">
    <citation type="submission" date="2025-08" db="UniProtKB">
        <authorList>
            <consortium name="RefSeq"/>
        </authorList>
    </citation>
    <scope>IDENTIFICATION</scope>
    <source>
        <tissue evidence="4">Testes</tissue>
    </source>
</reference>
<name>A0ABM0M2X0_SACKO</name>
<dbReference type="Pfam" id="PF02140">
    <property type="entry name" value="SUEL_Lectin"/>
    <property type="match status" value="2"/>
</dbReference>
<dbReference type="PANTHER" id="PTHR46780">
    <property type="entry name" value="PROTEIN EVA-1"/>
    <property type="match status" value="1"/>
</dbReference>
<dbReference type="GeneID" id="102802735"/>
<feature type="domain" description="SUEL-type lectin" evidence="2">
    <location>
        <begin position="35"/>
        <end position="125"/>
    </location>
</feature>
<accession>A0ABM0M2X0</accession>
<dbReference type="Gene3D" id="2.60.120.740">
    <property type="match status" value="2"/>
</dbReference>
<keyword evidence="3" id="KW-1185">Reference proteome</keyword>
<evidence type="ECO:0000259" key="2">
    <source>
        <dbReference type="PROSITE" id="PS50228"/>
    </source>
</evidence>
<keyword evidence="1" id="KW-0732">Signal</keyword>
<dbReference type="CDD" id="cd22827">
    <property type="entry name" value="Gal_Rha_Lectin_SUL-I-like"/>
    <property type="match status" value="2"/>
</dbReference>
<evidence type="ECO:0000313" key="4">
    <source>
        <dbReference type="RefSeq" id="XP_006814361.1"/>
    </source>
</evidence>
<feature type="chain" id="PRO_5045393759" evidence="1">
    <location>
        <begin position="18"/>
        <end position="256"/>
    </location>
</feature>
<protein>
    <submittedName>
        <fullName evidence="4">L-rhamnose-binding lectin CSL3-like</fullName>
    </submittedName>
</protein>
<proteinExistence type="predicted"/>
<sequence length="256" mass="28358">MNIYIVVLLCIISDSLASPIFKRWQRQVSALYTSVCDNKQMQLICFGDGEILRIESANYGRTDTQLCPSRLDTTNTNCSAENSFQIVSERCNGKDECRIPVNTGVFGGDPCPETEKYLEVSYFCETAAITPFSTVTTPSLAAARTTAATQLVTEEDGSFFTVVCENNQMSLTCFDGKVLKIVYANYGRTDEITCNSEEQNQDTNCRDPNSLQVVQNSCENNAACEIEVNNDVFSDLCIGVFKYLAVRYKCVIPSPS</sequence>
<dbReference type="Proteomes" id="UP000694865">
    <property type="component" value="Unplaced"/>
</dbReference>
<dbReference type="PROSITE" id="PS50228">
    <property type="entry name" value="SUEL_LECTIN"/>
    <property type="match status" value="2"/>
</dbReference>
<organism evidence="3 4">
    <name type="scientific">Saccoglossus kowalevskii</name>
    <name type="common">Acorn worm</name>
    <dbReference type="NCBI Taxonomy" id="10224"/>
    <lineage>
        <taxon>Eukaryota</taxon>
        <taxon>Metazoa</taxon>
        <taxon>Hemichordata</taxon>
        <taxon>Enteropneusta</taxon>
        <taxon>Harrimaniidae</taxon>
        <taxon>Saccoglossus</taxon>
    </lineage>
</organism>
<gene>
    <name evidence="4" type="primary">LOC102802735</name>
</gene>
<feature type="signal peptide" evidence="1">
    <location>
        <begin position="1"/>
        <end position="17"/>
    </location>
</feature>
<evidence type="ECO:0000313" key="3">
    <source>
        <dbReference type="Proteomes" id="UP000694865"/>
    </source>
</evidence>
<feature type="domain" description="SUEL-type lectin" evidence="2">
    <location>
        <begin position="163"/>
        <end position="251"/>
    </location>
</feature>
<evidence type="ECO:0000256" key="1">
    <source>
        <dbReference type="SAM" id="SignalP"/>
    </source>
</evidence>